<dbReference type="InterPro" id="IPR000605">
    <property type="entry name" value="Helicase_SF3_ssDNA/RNA_vir"/>
</dbReference>
<dbReference type="Gene3D" id="3.40.50.300">
    <property type="entry name" value="P-loop containing nucleotide triphosphate hydrolases"/>
    <property type="match status" value="1"/>
</dbReference>
<keyword evidence="7" id="KW-0540">Nuclease</keyword>
<evidence type="ECO:0000256" key="11">
    <source>
        <dbReference type="ARBA" id="ARBA00022801"/>
    </source>
</evidence>
<comment type="catalytic activity">
    <reaction evidence="17">
        <text>ATP + H2O = ADP + phosphate + H(+)</text>
        <dbReference type="Rhea" id="RHEA:13065"/>
        <dbReference type="ChEBI" id="CHEBI:15377"/>
        <dbReference type="ChEBI" id="CHEBI:15378"/>
        <dbReference type="ChEBI" id="CHEBI:30616"/>
        <dbReference type="ChEBI" id="CHEBI:43474"/>
        <dbReference type="ChEBI" id="CHEBI:456216"/>
    </reaction>
</comment>
<evidence type="ECO:0000256" key="7">
    <source>
        <dbReference type="ARBA" id="ARBA00022722"/>
    </source>
</evidence>
<evidence type="ECO:0000256" key="13">
    <source>
        <dbReference type="ARBA" id="ARBA00023125"/>
    </source>
</evidence>
<evidence type="ECO:0000256" key="4">
    <source>
        <dbReference type="ARBA" id="ARBA00022679"/>
    </source>
</evidence>
<evidence type="ECO:0000256" key="1">
    <source>
        <dbReference type="ARBA" id="ARBA00001936"/>
    </source>
</evidence>
<accession>A0A2K9LT34</accession>
<keyword evidence="13" id="KW-0238">DNA-binding</keyword>
<dbReference type="GO" id="GO:0003677">
    <property type="term" value="F:DNA binding"/>
    <property type="evidence" value="ECO:0007669"/>
    <property type="project" value="UniProtKB-KW"/>
</dbReference>
<keyword evidence="4" id="KW-0808">Transferase</keyword>
<keyword evidence="14" id="KW-0511">Multifunctional enzyme</keyword>
<dbReference type="GO" id="GO:0004519">
    <property type="term" value="F:endonuclease activity"/>
    <property type="evidence" value="ECO:0007669"/>
    <property type="project" value="UniProtKB-KW"/>
</dbReference>
<organism evidence="19">
    <name type="scientific">uncultured virus</name>
    <dbReference type="NCBI Taxonomy" id="340016"/>
    <lineage>
        <taxon>Viruses</taxon>
        <taxon>environmental samples</taxon>
    </lineage>
</organism>
<dbReference type="GO" id="GO:0042025">
    <property type="term" value="C:host cell nucleus"/>
    <property type="evidence" value="ECO:0007669"/>
    <property type="project" value="UniProtKB-SubCell"/>
</dbReference>
<keyword evidence="10" id="KW-0255">Endonuclease</keyword>
<name>A0A2K9LT34_9VIRU</name>
<comment type="similarity">
    <text evidence="3">Belongs to the nanoviruses/circoviruses replication-associated protein family.</text>
</comment>
<sequence>MSRARAWCFTINNWTEAEKALCDTIECNYIVYGHEVGEEGTPHLQGYIELKDAKSRNAIKKLLGDRGHFEARKGTPKGASDYCKKSDPNFVERGMMGQQGKRTDLQEIADLVINGGMINVMQHRPDAIIKYPKGLEKLVELTMTERKTKPKVVWVWGDAGVGKTRLAVEGAESHYVWSGTKWWNGYSQQQRIIMDDFTHDTTDENRFRYLLRILDRYTCQVETKGGMIHLNSPEIYITCDKHPETVFSDPGKMDNQNRLRQMLRRIDEIIHLEPKVVEYEDDFE</sequence>
<dbReference type="GO" id="GO:0046872">
    <property type="term" value="F:metal ion binding"/>
    <property type="evidence" value="ECO:0007669"/>
    <property type="project" value="UniProtKB-KW"/>
</dbReference>
<evidence type="ECO:0000256" key="5">
    <source>
        <dbReference type="ARBA" id="ARBA00022695"/>
    </source>
</evidence>
<dbReference type="GO" id="GO:0016779">
    <property type="term" value="F:nucleotidyltransferase activity"/>
    <property type="evidence" value="ECO:0007669"/>
    <property type="project" value="UniProtKB-KW"/>
</dbReference>
<keyword evidence="12" id="KW-0190">Covalent protein-DNA linkage</keyword>
<protein>
    <recommendedName>
        <fullName evidence="15">ATP-dependent helicase Rep</fullName>
    </recommendedName>
    <alternativeName>
        <fullName evidence="16">RepP</fullName>
    </alternativeName>
</protein>
<dbReference type="EMBL" id="KY487946">
    <property type="protein sequence ID" value="AUM61960.1"/>
    <property type="molecule type" value="Genomic_DNA"/>
</dbReference>
<evidence type="ECO:0000256" key="10">
    <source>
        <dbReference type="ARBA" id="ARBA00022759"/>
    </source>
</evidence>
<dbReference type="GO" id="GO:0003724">
    <property type="term" value="F:RNA helicase activity"/>
    <property type="evidence" value="ECO:0007669"/>
    <property type="project" value="InterPro"/>
</dbReference>
<keyword evidence="9" id="KW-0547">Nucleotide-binding</keyword>
<proteinExistence type="inferred from homology"/>
<dbReference type="GO" id="GO:0016787">
    <property type="term" value="F:hydrolase activity"/>
    <property type="evidence" value="ECO:0007669"/>
    <property type="project" value="UniProtKB-KW"/>
</dbReference>
<keyword evidence="11" id="KW-0378">Hydrolase</keyword>
<dbReference type="Pfam" id="PF00910">
    <property type="entry name" value="RNA_helicase"/>
    <property type="match status" value="1"/>
</dbReference>
<evidence type="ECO:0000256" key="15">
    <source>
        <dbReference type="ARBA" id="ARBA00030754"/>
    </source>
</evidence>
<evidence type="ECO:0000256" key="12">
    <source>
        <dbReference type="ARBA" id="ARBA00023124"/>
    </source>
</evidence>
<keyword evidence="6" id="KW-0235">DNA replication</keyword>
<evidence type="ECO:0000256" key="2">
    <source>
        <dbReference type="ARBA" id="ARBA00004147"/>
    </source>
</evidence>
<evidence type="ECO:0000256" key="9">
    <source>
        <dbReference type="ARBA" id="ARBA00022741"/>
    </source>
</evidence>
<keyword evidence="8" id="KW-0479">Metal-binding</keyword>
<keyword evidence="5" id="KW-0548">Nucleotidyltransferase</keyword>
<dbReference type="PROSITE" id="PS52020">
    <property type="entry name" value="CRESS_DNA_REP"/>
    <property type="match status" value="1"/>
</dbReference>
<comment type="subcellular location">
    <subcellularLocation>
        <location evidence="2">Host nucleus</location>
    </subcellularLocation>
</comment>
<dbReference type="Pfam" id="PF02407">
    <property type="entry name" value="Viral_Rep"/>
    <property type="match status" value="1"/>
</dbReference>
<gene>
    <name evidence="19" type="primary">Rep</name>
</gene>
<comment type="cofactor">
    <cofactor evidence="1">
        <name>Mn(2+)</name>
        <dbReference type="ChEBI" id="CHEBI:29035"/>
    </cofactor>
</comment>
<dbReference type="InterPro" id="IPR027417">
    <property type="entry name" value="P-loop_NTPase"/>
</dbReference>
<dbReference type="SUPFAM" id="SSF52540">
    <property type="entry name" value="P-loop containing nucleoside triphosphate hydrolases"/>
    <property type="match status" value="1"/>
</dbReference>
<dbReference type="GO" id="GO:0006260">
    <property type="term" value="P:DNA replication"/>
    <property type="evidence" value="ECO:0007669"/>
    <property type="project" value="UniProtKB-KW"/>
</dbReference>
<dbReference type="GO" id="GO:0000166">
    <property type="term" value="F:nucleotide binding"/>
    <property type="evidence" value="ECO:0007669"/>
    <property type="project" value="UniProtKB-KW"/>
</dbReference>
<evidence type="ECO:0000256" key="14">
    <source>
        <dbReference type="ARBA" id="ARBA00023268"/>
    </source>
</evidence>
<evidence type="ECO:0000259" key="18">
    <source>
        <dbReference type="PROSITE" id="PS52020"/>
    </source>
</evidence>
<dbReference type="GO" id="GO:0003723">
    <property type="term" value="F:RNA binding"/>
    <property type="evidence" value="ECO:0007669"/>
    <property type="project" value="InterPro"/>
</dbReference>
<reference evidence="19" key="1">
    <citation type="submission" date="2017-01" db="EMBL/GenBank/DDBJ databases">
        <title>High-throughput sequencing uncovers low homogeneity in the biogeography of single-stranded DNA viruses.</title>
        <authorList>
            <person name="Pearson V.M."/>
            <person name="Rokyta D.R."/>
        </authorList>
    </citation>
    <scope>NUCLEOTIDE SEQUENCE</scope>
</reference>
<dbReference type="InterPro" id="IPR049912">
    <property type="entry name" value="CRESS_DNA_REP"/>
</dbReference>
<evidence type="ECO:0000256" key="3">
    <source>
        <dbReference type="ARBA" id="ARBA00008545"/>
    </source>
</evidence>
<evidence type="ECO:0000256" key="8">
    <source>
        <dbReference type="ARBA" id="ARBA00022723"/>
    </source>
</evidence>
<dbReference type="Gene3D" id="3.40.1310.20">
    <property type="match status" value="1"/>
</dbReference>
<evidence type="ECO:0000256" key="6">
    <source>
        <dbReference type="ARBA" id="ARBA00022705"/>
    </source>
</evidence>
<evidence type="ECO:0000256" key="17">
    <source>
        <dbReference type="ARBA" id="ARBA00049360"/>
    </source>
</evidence>
<feature type="domain" description="CRESS-DNA virus Rep endonuclease" evidence="18">
    <location>
        <begin position="1"/>
        <end position="96"/>
    </location>
</feature>
<evidence type="ECO:0000313" key="19">
    <source>
        <dbReference type="EMBL" id="AUM61960.1"/>
    </source>
</evidence>
<evidence type="ECO:0000256" key="16">
    <source>
        <dbReference type="ARBA" id="ARBA00032243"/>
    </source>
</evidence>